<protein>
    <submittedName>
        <fullName evidence="8">YcfA-like protein</fullName>
    </submittedName>
</protein>
<gene>
    <name evidence="8" type="ORF">CLLI_22390</name>
</gene>
<dbReference type="OrthoDB" id="9811409at2"/>
<evidence type="ECO:0000256" key="2">
    <source>
        <dbReference type="ARBA" id="ARBA00022649"/>
    </source>
</evidence>
<evidence type="ECO:0000256" key="3">
    <source>
        <dbReference type="ARBA" id="ARBA00022722"/>
    </source>
</evidence>
<dbReference type="GO" id="GO:0016787">
    <property type="term" value="F:hydrolase activity"/>
    <property type="evidence" value="ECO:0007669"/>
    <property type="project" value="UniProtKB-KW"/>
</dbReference>
<keyword evidence="2" id="KW-1277">Toxin-antitoxin system</keyword>
<dbReference type="Gene3D" id="3.30.920.30">
    <property type="entry name" value="Hypothetical protein"/>
    <property type="match status" value="1"/>
</dbReference>
<dbReference type="Pfam" id="PF07927">
    <property type="entry name" value="HicA_toxin"/>
    <property type="match status" value="1"/>
</dbReference>
<dbReference type="InterPro" id="IPR038570">
    <property type="entry name" value="HicA_sf"/>
</dbReference>
<evidence type="ECO:0000313" key="8">
    <source>
        <dbReference type="EMBL" id="PRR77675.1"/>
    </source>
</evidence>
<evidence type="ECO:0000256" key="7">
    <source>
        <dbReference type="ARBA" id="ARBA00023016"/>
    </source>
</evidence>
<keyword evidence="5" id="KW-0378">Hydrolase</keyword>
<dbReference type="GO" id="GO:0004519">
    <property type="term" value="F:endonuclease activity"/>
    <property type="evidence" value="ECO:0007669"/>
    <property type="project" value="UniProtKB-KW"/>
</dbReference>
<comment type="caution">
    <text evidence="8">The sequence shown here is derived from an EMBL/GenBank/DDBJ whole genome shotgun (WGS) entry which is preliminary data.</text>
</comment>
<accession>A0A2T0B1L1</accession>
<comment type="similarity">
    <text evidence="1">Belongs to the HicA mRNA interferase family.</text>
</comment>
<keyword evidence="4" id="KW-0255">Endonuclease</keyword>
<keyword evidence="6" id="KW-0694">RNA-binding</keyword>
<dbReference type="EMBL" id="PVXO01000060">
    <property type="protein sequence ID" value="PRR77675.1"/>
    <property type="molecule type" value="Genomic_DNA"/>
</dbReference>
<dbReference type="AlphaFoldDB" id="A0A2T0B1L1"/>
<evidence type="ECO:0000256" key="1">
    <source>
        <dbReference type="ARBA" id="ARBA00006620"/>
    </source>
</evidence>
<sequence length="63" mass="7370">MKSYSSRDVIKILKQHGWYLKRVIGDHYQYTDGHKLATIRHPVKDLGIKNIKSIEKQTGIKFS</sequence>
<keyword evidence="9" id="KW-1185">Reference proteome</keyword>
<proteinExistence type="inferred from homology"/>
<reference evidence="8 9" key="1">
    <citation type="submission" date="2018-03" db="EMBL/GenBank/DDBJ databases">
        <title>Genome sequence of Clostridium liquoris DSM 100320.</title>
        <authorList>
            <person name="Poehlein A."/>
            <person name="Daniel R."/>
        </authorList>
    </citation>
    <scope>NUCLEOTIDE SEQUENCE [LARGE SCALE GENOMIC DNA]</scope>
    <source>
        <strain evidence="8 9">DSM 100320</strain>
    </source>
</reference>
<dbReference type="RefSeq" id="WP_106064295.1">
    <property type="nucleotide sequence ID" value="NZ_PVXO01000060.1"/>
</dbReference>
<dbReference type="Proteomes" id="UP000239706">
    <property type="component" value="Unassembled WGS sequence"/>
</dbReference>
<dbReference type="SUPFAM" id="SSF54786">
    <property type="entry name" value="YcfA/nrd intein domain"/>
    <property type="match status" value="1"/>
</dbReference>
<dbReference type="GO" id="GO:0003729">
    <property type="term" value="F:mRNA binding"/>
    <property type="evidence" value="ECO:0007669"/>
    <property type="project" value="InterPro"/>
</dbReference>
<keyword evidence="3" id="KW-0540">Nuclease</keyword>
<evidence type="ECO:0000256" key="4">
    <source>
        <dbReference type="ARBA" id="ARBA00022759"/>
    </source>
</evidence>
<dbReference type="InterPro" id="IPR012933">
    <property type="entry name" value="HicA_mRNA_interferase"/>
</dbReference>
<organism evidence="8 9">
    <name type="scientific">Clostridium liquoris</name>
    <dbReference type="NCBI Taxonomy" id="1289519"/>
    <lineage>
        <taxon>Bacteria</taxon>
        <taxon>Bacillati</taxon>
        <taxon>Bacillota</taxon>
        <taxon>Clostridia</taxon>
        <taxon>Eubacteriales</taxon>
        <taxon>Clostridiaceae</taxon>
        <taxon>Clostridium</taxon>
    </lineage>
</organism>
<evidence type="ECO:0000256" key="6">
    <source>
        <dbReference type="ARBA" id="ARBA00022884"/>
    </source>
</evidence>
<name>A0A2T0B1L1_9CLOT</name>
<keyword evidence="7" id="KW-0346">Stress response</keyword>
<evidence type="ECO:0000313" key="9">
    <source>
        <dbReference type="Proteomes" id="UP000239706"/>
    </source>
</evidence>
<evidence type="ECO:0000256" key="5">
    <source>
        <dbReference type="ARBA" id="ARBA00022801"/>
    </source>
</evidence>